<name>F4QQF9_9CAUL</name>
<feature type="domain" description="AraC effector-binding" evidence="1">
    <location>
        <begin position="3"/>
        <end position="153"/>
    </location>
</feature>
<dbReference type="InterPro" id="IPR010499">
    <property type="entry name" value="AraC_E-bd"/>
</dbReference>
<dbReference type="Proteomes" id="UP000006512">
    <property type="component" value="Unassembled WGS sequence"/>
</dbReference>
<organism evidence="2 3">
    <name type="scientific">Asticcacaulis biprosthecium C19</name>
    <dbReference type="NCBI Taxonomy" id="715226"/>
    <lineage>
        <taxon>Bacteria</taxon>
        <taxon>Pseudomonadati</taxon>
        <taxon>Pseudomonadota</taxon>
        <taxon>Alphaproteobacteria</taxon>
        <taxon>Caulobacterales</taxon>
        <taxon>Caulobacteraceae</taxon>
        <taxon>Asticcacaulis</taxon>
    </lineage>
</organism>
<dbReference type="SUPFAM" id="SSF55136">
    <property type="entry name" value="Probable bacterial effector-binding domain"/>
    <property type="match status" value="1"/>
</dbReference>
<evidence type="ECO:0000313" key="2">
    <source>
        <dbReference type="EMBL" id="EGF90446.1"/>
    </source>
</evidence>
<gene>
    <name evidence="2" type="ORF">ABI_34680</name>
</gene>
<evidence type="ECO:0000313" key="3">
    <source>
        <dbReference type="Proteomes" id="UP000006512"/>
    </source>
</evidence>
<dbReference type="InterPro" id="IPR011256">
    <property type="entry name" value="Reg_factor_effector_dom_sf"/>
</dbReference>
<dbReference type="RefSeq" id="WP_006274250.1">
    <property type="nucleotide sequence ID" value="NZ_GL883079.1"/>
</dbReference>
<keyword evidence="3" id="KW-1185">Reference proteome</keyword>
<dbReference type="OrthoDB" id="795001at2"/>
<proteinExistence type="predicted"/>
<reference evidence="3" key="1">
    <citation type="submission" date="2011-03" db="EMBL/GenBank/DDBJ databases">
        <title>Draft genome sequence of Brevundimonas diminuta.</title>
        <authorList>
            <person name="Brown P.J.B."/>
            <person name="Buechlein A."/>
            <person name="Hemmerich C."/>
            <person name="Brun Y.V."/>
        </authorList>
    </citation>
    <scope>NUCLEOTIDE SEQUENCE [LARGE SCALE GENOMIC DNA]</scope>
    <source>
        <strain evidence="3">C19</strain>
    </source>
</reference>
<dbReference type="Pfam" id="PF06445">
    <property type="entry name" value="GyrI-like"/>
    <property type="match status" value="1"/>
</dbReference>
<dbReference type="eggNOG" id="COG4978">
    <property type="taxonomic scope" value="Bacteria"/>
</dbReference>
<dbReference type="InterPro" id="IPR029442">
    <property type="entry name" value="GyrI-like"/>
</dbReference>
<evidence type="ECO:0000259" key="1">
    <source>
        <dbReference type="SMART" id="SM00871"/>
    </source>
</evidence>
<dbReference type="Gene3D" id="3.20.80.10">
    <property type="entry name" value="Regulatory factor, effector binding domain"/>
    <property type="match status" value="1"/>
</dbReference>
<dbReference type="STRING" id="715226.ABI_34680"/>
<dbReference type="HOGENOM" id="CLU_113664_2_0_5"/>
<sequence length="153" mass="16552">MISAPEVLDLPPQKVARIAIACPSSEIMKVMGPGIQELHAVLGAQGVTPTGPWFTHHLKMPGESFDFAICLPVDAEIKPDGRVTNGVLPGGRTARTVYTGGYEGLGNAWGQFIAWMNDQNLNPAPTLWEVYTKGPETGPDLTQYQTQLNRPLL</sequence>
<dbReference type="EMBL" id="GL883079">
    <property type="protein sequence ID" value="EGF90446.1"/>
    <property type="molecule type" value="Genomic_DNA"/>
</dbReference>
<dbReference type="SMART" id="SM00871">
    <property type="entry name" value="AraC_E_bind"/>
    <property type="match status" value="1"/>
</dbReference>
<accession>F4QQF9</accession>
<dbReference type="AlphaFoldDB" id="F4QQF9"/>
<protein>
    <submittedName>
        <fullName evidence="2">Bacterial transcription activator, effector binding domain protein</fullName>
    </submittedName>
</protein>